<dbReference type="EMBL" id="JBHRSB010000005">
    <property type="protein sequence ID" value="MFC3001554.1"/>
    <property type="molecule type" value="Genomic_DNA"/>
</dbReference>
<accession>A0ABV7BXV5</accession>
<comment type="caution">
    <text evidence="1">The sequence shown here is derived from an EMBL/GenBank/DDBJ whole genome shotgun (WGS) entry which is preliminary data.</text>
</comment>
<dbReference type="Proteomes" id="UP001595420">
    <property type="component" value="Unassembled WGS sequence"/>
</dbReference>
<sequence length="122" mass="13355">MTAASVIMVMDTNITDIRAVVPPLTEASLCTWLGAAAPGDSITYHRGALARQVCPQLQCLPEQERTALQRLAARAWKLAALGLADIVQRRHGYEDYAYILVARRRPRRAASTILPMLLAEAA</sequence>
<organism evidence="1 2">
    <name type="scientific">Falsiroseomonas tokyonensis</name>
    <dbReference type="NCBI Taxonomy" id="430521"/>
    <lineage>
        <taxon>Bacteria</taxon>
        <taxon>Pseudomonadati</taxon>
        <taxon>Pseudomonadota</taxon>
        <taxon>Alphaproteobacteria</taxon>
        <taxon>Acetobacterales</taxon>
        <taxon>Roseomonadaceae</taxon>
        <taxon>Falsiroseomonas</taxon>
    </lineage>
</organism>
<proteinExistence type="predicted"/>
<name>A0ABV7BXV5_9PROT</name>
<keyword evidence="2" id="KW-1185">Reference proteome</keyword>
<evidence type="ECO:0000313" key="2">
    <source>
        <dbReference type="Proteomes" id="UP001595420"/>
    </source>
</evidence>
<reference evidence="2" key="1">
    <citation type="journal article" date="2019" name="Int. J. Syst. Evol. Microbiol.">
        <title>The Global Catalogue of Microorganisms (GCM) 10K type strain sequencing project: providing services to taxonomists for standard genome sequencing and annotation.</title>
        <authorList>
            <consortium name="The Broad Institute Genomics Platform"/>
            <consortium name="The Broad Institute Genome Sequencing Center for Infectious Disease"/>
            <person name="Wu L."/>
            <person name="Ma J."/>
        </authorList>
    </citation>
    <scope>NUCLEOTIDE SEQUENCE [LARGE SCALE GENOMIC DNA]</scope>
    <source>
        <strain evidence="2">CGMCC 1.16855</strain>
    </source>
</reference>
<protein>
    <submittedName>
        <fullName evidence="1">Uncharacterized protein</fullName>
    </submittedName>
</protein>
<gene>
    <name evidence="1" type="ORF">ACFOD3_16730</name>
</gene>
<evidence type="ECO:0000313" key="1">
    <source>
        <dbReference type="EMBL" id="MFC3001554.1"/>
    </source>
</evidence>